<dbReference type="GO" id="GO:0032958">
    <property type="term" value="P:inositol phosphate biosynthetic process"/>
    <property type="evidence" value="ECO:0007669"/>
    <property type="project" value="TreeGrafter"/>
</dbReference>
<keyword evidence="3" id="KW-0808">Transferase</keyword>
<dbReference type="Pfam" id="PF06090">
    <property type="entry name" value="Ins_P5_2-kin"/>
    <property type="match status" value="1"/>
</dbReference>
<gene>
    <name evidence="9" type="ORF">OTU49_009334</name>
</gene>
<protein>
    <recommendedName>
        <fullName evidence="2">inositol-pentakisphosphate 2-kinase</fullName>
        <ecNumber evidence="2">2.7.1.158</ecNumber>
    </recommendedName>
    <alternativeName>
        <fullName evidence="7">Ins(1,3,4,5,6)P5 2-kinase</fullName>
    </alternativeName>
</protein>
<dbReference type="GO" id="GO:0005634">
    <property type="term" value="C:nucleus"/>
    <property type="evidence" value="ECO:0007669"/>
    <property type="project" value="TreeGrafter"/>
</dbReference>
<dbReference type="InterPro" id="IPR009286">
    <property type="entry name" value="Ins_P5_2-kin"/>
</dbReference>
<reference evidence="9 10" key="1">
    <citation type="journal article" date="2024" name="BMC Genomics">
        <title>Genome assembly of redclaw crayfish (Cherax quadricarinatus) provides insights into its immune adaptation and hypoxia tolerance.</title>
        <authorList>
            <person name="Liu Z."/>
            <person name="Zheng J."/>
            <person name="Li H."/>
            <person name="Fang K."/>
            <person name="Wang S."/>
            <person name="He J."/>
            <person name="Zhou D."/>
            <person name="Weng S."/>
            <person name="Chi M."/>
            <person name="Gu Z."/>
            <person name="He J."/>
            <person name="Li F."/>
            <person name="Wang M."/>
        </authorList>
    </citation>
    <scope>NUCLEOTIDE SEQUENCE [LARGE SCALE GENOMIC DNA]</scope>
    <source>
        <strain evidence="9">ZL_2023a</strain>
    </source>
</reference>
<dbReference type="Gene3D" id="3.30.200.110">
    <property type="entry name" value="Inositol-pentakisphosphate 2-kinase, N-lobe"/>
    <property type="match status" value="1"/>
</dbReference>
<keyword evidence="10" id="KW-1185">Reference proteome</keyword>
<evidence type="ECO:0000256" key="6">
    <source>
        <dbReference type="ARBA" id="ARBA00022840"/>
    </source>
</evidence>
<dbReference type="GO" id="GO:0035299">
    <property type="term" value="F:inositol-1,3,4,5,6-pentakisphosphate 2-kinase activity"/>
    <property type="evidence" value="ECO:0007669"/>
    <property type="project" value="UniProtKB-EC"/>
</dbReference>
<feature type="compositionally biased region" description="Basic residues" evidence="8">
    <location>
        <begin position="568"/>
        <end position="582"/>
    </location>
</feature>
<dbReference type="PANTHER" id="PTHR14456">
    <property type="entry name" value="INOSITOL POLYPHOSPHATE KINASE 1"/>
    <property type="match status" value="1"/>
</dbReference>
<dbReference type="AlphaFoldDB" id="A0AAW0WAC3"/>
<dbReference type="PANTHER" id="PTHR14456:SF2">
    <property type="entry name" value="INOSITOL-PENTAKISPHOSPHATE 2-KINASE"/>
    <property type="match status" value="1"/>
</dbReference>
<evidence type="ECO:0000256" key="3">
    <source>
        <dbReference type="ARBA" id="ARBA00022679"/>
    </source>
</evidence>
<accession>A0AAW0WAC3</accession>
<dbReference type="EMBL" id="JARKIK010000073">
    <property type="protein sequence ID" value="KAK8728008.1"/>
    <property type="molecule type" value="Genomic_DNA"/>
</dbReference>
<comment type="similarity">
    <text evidence="1">Belongs to the IPK1 type 2 family.</text>
</comment>
<evidence type="ECO:0000313" key="10">
    <source>
        <dbReference type="Proteomes" id="UP001445076"/>
    </source>
</evidence>
<keyword evidence="6" id="KW-0067">ATP-binding</keyword>
<dbReference type="InterPro" id="IPR043001">
    <property type="entry name" value="IP5_2-K_N_lobe"/>
</dbReference>
<comment type="caution">
    <text evidence="9">The sequence shown here is derived from an EMBL/GenBank/DDBJ whole genome shotgun (WGS) entry which is preliminary data.</text>
</comment>
<evidence type="ECO:0000256" key="8">
    <source>
        <dbReference type="SAM" id="MobiDB-lite"/>
    </source>
</evidence>
<dbReference type="GO" id="GO:0005524">
    <property type="term" value="F:ATP binding"/>
    <property type="evidence" value="ECO:0007669"/>
    <property type="project" value="UniProtKB-KW"/>
</dbReference>
<dbReference type="Proteomes" id="UP001445076">
    <property type="component" value="Unassembled WGS sequence"/>
</dbReference>
<feature type="region of interest" description="Disordered" evidence="8">
    <location>
        <begin position="291"/>
        <end position="355"/>
    </location>
</feature>
<feature type="region of interest" description="Disordered" evidence="8">
    <location>
        <begin position="551"/>
        <end position="641"/>
    </location>
</feature>
<name>A0AAW0WAC3_CHEQU</name>
<evidence type="ECO:0000256" key="4">
    <source>
        <dbReference type="ARBA" id="ARBA00022741"/>
    </source>
</evidence>
<dbReference type="EC" id="2.7.1.158" evidence="2"/>
<evidence type="ECO:0000256" key="5">
    <source>
        <dbReference type="ARBA" id="ARBA00022777"/>
    </source>
</evidence>
<organism evidence="9 10">
    <name type="scientific">Cherax quadricarinatus</name>
    <name type="common">Australian red claw crayfish</name>
    <dbReference type="NCBI Taxonomy" id="27406"/>
    <lineage>
        <taxon>Eukaryota</taxon>
        <taxon>Metazoa</taxon>
        <taxon>Ecdysozoa</taxon>
        <taxon>Arthropoda</taxon>
        <taxon>Crustacea</taxon>
        <taxon>Multicrustacea</taxon>
        <taxon>Malacostraca</taxon>
        <taxon>Eumalacostraca</taxon>
        <taxon>Eucarida</taxon>
        <taxon>Decapoda</taxon>
        <taxon>Pleocyemata</taxon>
        <taxon>Astacidea</taxon>
        <taxon>Parastacoidea</taxon>
        <taxon>Parastacidae</taxon>
        <taxon>Cherax</taxon>
    </lineage>
</organism>
<evidence type="ECO:0000256" key="1">
    <source>
        <dbReference type="ARBA" id="ARBA00007229"/>
    </source>
</evidence>
<feature type="region of interest" description="Disordered" evidence="8">
    <location>
        <begin position="36"/>
        <end position="55"/>
    </location>
</feature>
<feature type="region of interest" description="Disordered" evidence="8">
    <location>
        <begin position="1"/>
        <end position="23"/>
    </location>
</feature>
<evidence type="ECO:0000256" key="2">
    <source>
        <dbReference type="ARBA" id="ARBA00012023"/>
    </source>
</evidence>
<proteinExistence type="inferred from homology"/>
<sequence length="742" mass="81171">MLMAAPPVSVVNGTPHRPLTSRDTCPELQVVPRPHTLALDGTPAERSSKGCDPTVPRVTPVNLKCELPLRKVTLTEVRCASSELRVTPTEVKCDPPMLRVTPSDLTYRGEGADHVVLRVLRSGQVLRLRKTTVGGSVTSRKELVVRAARDLTFLHNVARRILGPLLTDESCLVILDPDTLADLKLTVEPRRQGHRQHKEINTHGVACICPDAASIFISRRDSVCPASSSSPVLANVPSSLSSLSTSSLPASPLPSAIADISSSASPTIEFSVTALPLVSSFSPPSPLLLPPPVSPSESLKSNAPLNLRQSQSWVSTNTSSKPGSLPWDDLNHRSSPAAKPESPSSTGGIQATRKSALGTSRVLDATSAAFEKTLESRNVCIEIKPKQGFLDSSTPDLPLCRYCVKQFLKRGKDDQARSSYCPLDLFSGELWKMRRAVENLMHSPQNNFKVFQDGEPVDDCRPFSYLRDVIIAALAFDFTSGTARVPEAPGLSPRSPLGRILAFQTLDQLGVFKASRMYQSLAKYMGSYQQVDSLLQDLRHWADDPDPSHLHCGRRKHDSHFEESCHTSTRKRKHHLSNHSRKTVTSESQGKSDKPRAGSVATPEDCDGSLANAVRKVSVENMELRRDSDGPGESVSEDEDEAIEEMVRKLQRYLLSTTAKDLSLMILLSGPYTSPRPSTGASISPFTIDLEGGVWYKCQVTGVDLVAKPSSKILKHERDYQRLRKVLLELRSRGQEPGCCKL</sequence>
<keyword evidence="4" id="KW-0547">Nucleotide-binding</keyword>
<feature type="compositionally biased region" description="Polar residues" evidence="8">
    <location>
        <begin position="303"/>
        <end position="322"/>
    </location>
</feature>
<evidence type="ECO:0000313" key="9">
    <source>
        <dbReference type="EMBL" id="KAK8728008.1"/>
    </source>
</evidence>
<evidence type="ECO:0000256" key="7">
    <source>
        <dbReference type="ARBA" id="ARBA00029574"/>
    </source>
</evidence>
<feature type="compositionally biased region" description="Low complexity" evidence="8">
    <location>
        <begin position="334"/>
        <end position="345"/>
    </location>
</feature>
<keyword evidence="5" id="KW-0418">Kinase</keyword>